<dbReference type="Pfam" id="PF22691">
    <property type="entry name" value="Thiolase_C_1"/>
    <property type="match status" value="1"/>
</dbReference>
<evidence type="ECO:0000259" key="1">
    <source>
        <dbReference type="Pfam" id="PF00108"/>
    </source>
</evidence>
<dbReference type="EMBL" id="QYUP01000042">
    <property type="protein sequence ID" value="RJG23476.1"/>
    <property type="molecule type" value="Genomic_DNA"/>
</dbReference>
<name>A0A418Y6G6_9BURK</name>
<dbReference type="NCBIfam" id="NF004810">
    <property type="entry name" value="PRK06157.1"/>
    <property type="match status" value="1"/>
</dbReference>
<dbReference type="Pfam" id="PF00108">
    <property type="entry name" value="Thiolase_N"/>
    <property type="match status" value="1"/>
</dbReference>
<sequence>MATGIKNKVAIIGMGCTKFGERWDAGTEHLLVEAFREALADAGIERGQIEAAWYGSCLDSVNVGNSAIPAAMALRLEGIPVTRVENMCATGTEALRGAAYAVASGAVDIALAIGAEKLKDTGYGGLPVPFKGTLNSSWMPLGSAPAGFAQLAAAYRAKYGISKEDLKMALARISWKSHKNGVKSPKAHIRKEVSIEDILRAPMIAEPLGLYDCCGVSDGAACAIVTTPEIARALGKRDPVTIKALQLSISAGRESGTAQWDGSYVPNTRNAARRAYQEAGITDPRKELSLIEVHDCFSVTELVTMEDLGISQDGEAVKDVLDGFYDADGQVPCQIDGGLKCFGHPIGASGLRMVYENYLQLQGRAGERQLDDVRFGLSHNLGGVPFNGVAAITIVGRLND</sequence>
<dbReference type="InterPro" id="IPR016039">
    <property type="entry name" value="Thiolase-like"/>
</dbReference>
<dbReference type="CDD" id="cd00829">
    <property type="entry name" value="SCP-x_thiolase"/>
    <property type="match status" value="1"/>
</dbReference>
<accession>A0A418Y6G6</accession>
<gene>
    <name evidence="3" type="ORF">D3872_04380</name>
</gene>
<protein>
    <submittedName>
        <fullName evidence="3">Acetyl-CoA acetyltransferase</fullName>
    </submittedName>
</protein>
<dbReference type="Gene3D" id="3.40.47.10">
    <property type="match status" value="1"/>
</dbReference>
<keyword evidence="4" id="KW-1185">Reference proteome</keyword>
<keyword evidence="3" id="KW-0808">Transferase</keyword>
<dbReference type="InterPro" id="IPR020616">
    <property type="entry name" value="Thiolase_N"/>
</dbReference>
<proteinExistence type="predicted"/>
<evidence type="ECO:0000259" key="2">
    <source>
        <dbReference type="Pfam" id="PF22691"/>
    </source>
</evidence>
<dbReference type="InterPro" id="IPR002155">
    <property type="entry name" value="Thiolase"/>
</dbReference>
<dbReference type="RefSeq" id="WP_119809652.1">
    <property type="nucleotide sequence ID" value="NZ_QYUP01000042.1"/>
</dbReference>
<reference evidence="3 4" key="1">
    <citation type="submission" date="2018-09" db="EMBL/GenBank/DDBJ databases">
        <authorList>
            <person name="Zhu H."/>
        </authorList>
    </citation>
    <scope>NUCLEOTIDE SEQUENCE [LARGE SCALE GENOMIC DNA]</scope>
    <source>
        <strain evidence="3 4">K1S02-61</strain>
    </source>
</reference>
<evidence type="ECO:0000313" key="4">
    <source>
        <dbReference type="Proteomes" id="UP000284006"/>
    </source>
</evidence>
<feature type="domain" description="Thiolase N-terminal" evidence="1">
    <location>
        <begin position="9"/>
        <end position="227"/>
    </location>
</feature>
<comment type="caution">
    <text evidence="3">The sequence shown here is derived from an EMBL/GenBank/DDBJ whole genome shotgun (WGS) entry which is preliminary data.</text>
</comment>
<feature type="domain" description="Thiolase C-terminal" evidence="2">
    <location>
        <begin position="265"/>
        <end position="392"/>
    </location>
</feature>
<dbReference type="PANTHER" id="PTHR42870:SF1">
    <property type="entry name" value="NON-SPECIFIC LIPID-TRANSFER PROTEIN-LIKE 2"/>
    <property type="match status" value="1"/>
</dbReference>
<dbReference type="Proteomes" id="UP000284006">
    <property type="component" value="Unassembled WGS sequence"/>
</dbReference>
<dbReference type="OrthoDB" id="9785768at2"/>
<evidence type="ECO:0000313" key="3">
    <source>
        <dbReference type="EMBL" id="RJG23476.1"/>
    </source>
</evidence>
<dbReference type="SUPFAM" id="SSF53901">
    <property type="entry name" value="Thiolase-like"/>
    <property type="match status" value="2"/>
</dbReference>
<dbReference type="GO" id="GO:0003988">
    <property type="term" value="F:acetyl-CoA C-acyltransferase activity"/>
    <property type="evidence" value="ECO:0007669"/>
    <property type="project" value="UniProtKB-ARBA"/>
</dbReference>
<dbReference type="AlphaFoldDB" id="A0A418Y6G6"/>
<organism evidence="3 4">
    <name type="scientific">Massilia cavernae</name>
    <dbReference type="NCBI Taxonomy" id="2320864"/>
    <lineage>
        <taxon>Bacteria</taxon>
        <taxon>Pseudomonadati</taxon>
        <taxon>Pseudomonadota</taxon>
        <taxon>Betaproteobacteria</taxon>
        <taxon>Burkholderiales</taxon>
        <taxon>Oxalobacteraceae</taxon>
        <taxon>Telluria group</taxon>
        <taxon>Massilia</taxon>
    </lineage>
</organism>
<dbReference type="PANTHER" id="PTHR42870">
    <property type="entry name" value="ACETYL-COA C-ACETYLTRANSFERASE"/>
    <property type="match status" value="1"/>
</dbReference>
<dbReference type="InterPro" id="IPR055140">
    <property type="entry name" value="Thiolase_C_2"/>
</dbReference>
<dbReference type="PIRSF" id="PIRSF000429">
    <property type="entry name" value="Ac-CoA_Ac_transf"/>
    <property type="match status" value="1"/>
</dbReference>